<organism evidence="1 2">
    <name type="scientific">Streptomyces indiaensis</name>
    <dbReference type="NCBI Taxonomy" id="284033"/>
    <lineage>
        <taxon>Bacteria</taxon>
        <taxon>Bacillati</taxon>
        <taxon>Actinomycetota</taxon>
        <taxon>Actinomycetes</taxon>
        <taxon>Kitasatosporales</taxon>
        <taxon>Streptomycetaceae</taxon>
        <taxon>Streptomyces</taxon>
    </lineage>
</organism>
<dbReference type="Proteomes" id="UP001501474">
    <property type="component" value="Unassembled WGS sequence"/>
</dbReference>
<dbReference type="EMBL" id="BAAART010000055">
    <property type="protein sequence ID" value="GAA2229911.1"/>
    <property type="molecule type" value="Genomic_DNA"/>
</dbReference>
<sequence length="56" mass="6597">MPYDDAFFVVNHLHAKREPAVFVNGARVWLKVLREQHPEDHSALFQELTRQEQQPA</sequence>
<comment type="caution">
    <text evidence="1">The sequence shown here is derived from an EMBL/GenBank/DDBJ whole genome shotgun (WGS) entry which is preliminary data.</text>
</comment>
<protein>
    <submittedName>
        <fullName evidence="1">Uncharacterized protein</fullName>
    </submittedName>
</protein>
<evidence type="ECO:0000313" key="1">
    <source>
        <dbReference type="EMBL" id="GAA2229911.1"/>
    </source>
</evidence>
<dbReference type="RefSeq" id="WP_234845162.1">
    <property type="nucleotide sequence ID" value="NZ_BAAART010000055.1"/>
</dbReference>
<keyword evidence="2" id="KW-1185">Reference proteome</keyword>
<accession>A0ABN3DFK1</accession>
<proteinExistence type="predicted"/>
<reference evidence="1 2" key="1">
    <citation type="journal article" date="2019" name="Int. J. Syst. Evol. Microbiol.">
        <title>The Global Catalogue of Microorganisms (GCM) 10K type strain sequencing project: providing services to taxonomists for standard genome sequencing and annotation.</title>
        <authorList>
            <consortium name="The Broad Institute Genomics Platform"/>
            <consortium name="The Broad Institute Genome Sequencing Center for Infectious Disease"/>
            <person name="Wu L."/>
            <person name="Ma J."/>
        </authorList>
    </citation>
    <scope>NUCLEOTIDE SEQUENCE [LARGE SCALE GENOMIC DNA]</scope>
    <source>
        <strain evidence="1 2">JCM 3053</strain>
    </source>
</reference>
<gene>
    <name evidence="1" type="ORF">GCM10010104_23740</name>
</gene>
<evidence type="ECO:0000313" key="2">
    <source>
        <dbReference type="Proteomes" id="UP001501474"/>
    </source>
</evidence>
<name>A0ABN3DFK1_9ACTN</name>